<keyword evidence="3" id="KW-0520">NAD</keyword>
<evidence type="ECO:0000313" key="5">
    <source>
        <dbReference type="EMBL" id="AMD90816.1"/>
    </source>
</evidence>
<sequence>MSDIKIKNFINGEWQEEAGGKRVPLYNPSTGEEIGSVPISGPATAEAAIATAHAAYRPWRNLSIGKRMAYIYKIHDCMVRDLEKLAQAIALDQAKHISEARGEVQRVIEILESAAATPSTIQGDTLDYISTNISAKVVRQPLGVFGGVAPFNFPALVFGWFIPYAIAVGNTFIFKPSTQSPYFMQLICEIFMEIGLPAGVVNVVHGNRDIPGSWYEDPRMAGVCLVGSTPTAKAMAAGCAKGAKRSMLLGGAKNLLLVMEDSNMDVFINNFLNSCYGSAGQRCLAGSIVAAVPEVYEEVLERMIEASKTVKVGDAFDPDVYMGPLISRKAADNVLNYVDIALKHGQGCKLVLDRRRVDLPEKNKNGFFVGPCIIRDVTPCNPLFTTEVFGPLVATIKVADIHDAIELVNSSEYGNGACIFTQNMHYAEVFSRDTDVGMVGVNVGICAPHPYVPFGGIKGSLLGTDKVQGKGGIDFFTQHKVTTTRTYDPKGKAGQAAPVAPRVRSCVAS</sequence>
<dbReference type="Gene3D" id="3.40.309.10">
    <property type="entry name" value="Aldehyde Dehydrogenase, Chain A, domain 2"/>
    <property type="match status" value="1"/>
</dbReference>
<dbReference type="AlphaFoldDB" id="A0A109W4T1"/>
<dbReference type="Gene3D" id="3.40.605.10">
    <property type="entry name" value="Aldehyde Dehydrogenase, Chain A, domain 1"/>
    <property type="match status" value="1"/>
</dbReference>
<organism evidence="5 6">
    <name type="scientific">Desulfovibrio fairfieldensis</name>
    <dbReference type="NCBI Taxonomy" id="44742"/>
    <lineage>
        <taxon>Bacteria</taxon>
        <taxon>Pseudomonadati</taxon>
        <taxon>Thermodesulfobacteriota</taxon>
        <taxon>Desulfovibrionia</taxon>
        <taxon>Desulfovibrionales</taxon>
        <taxon>Desulfovibrionaceae</taxon>
        <taxon>Desulfovibrio</taxon>
    </lineage>
</organism>
<reference evidence="6" key="1">
    <citation type="submission" date="2016-02" db="EMBL/GenBank/DDBJ databases">
        <authorList>
            <person name="Holder M.E."/>
            <person name="Ajami N.J."/>
            <person name="Petrosino J.F."/>
        </authorList>
    </citation>
    <scope>NUCLEOTIDE SEQUENCE [LARGE SCALE GENOMIC DNA]</scope>
    <source>
        <strain evidence="6">CCUG 45958</strain>
    </source>
</reference>
<dbReference type="PANTHER" id="PTHR43866">
    <property type="entry name" value="MALONATE-SEMIALDEHYDE DEHYDROGENASE"/>
    <property type="match status" value="1"/>
</dbReference>
<dbReference type="PROSITE" id="PS00070">
    <property type="entry name" value="ALDEHYDE_DEHYDR_CYS"/>
    <property type="match status" value="1"/>
</dbReference>
<gene>
    <name evidence="5" type="ORF">AXF13_12170</name>
</gene>
<dbReference type="FunFam" id="3.40.309.10:FF:000002">
    <property type="entry name" value="Methylmalonate-semialdehyde dehydrogenase (Acylating)"/>
    <property type="match status" value="1"/>
</dbReference>
<dbReference type="InterPro" id="IPR015590">
    <property type="entry name" value="Aldehyde_DH_dom"/>
</dbReference>
<accession>A0A109W4T1</accession>
<evidence type="ECO:0000256" key="1">
    <source>
        <dbReference type="ARBA" id="ARBA00013048"/>
    </source>
</evidence>
<dbReference type="GO" id="GO:0006574">
    <property type="term" value="P:L-valine catabolic process"/>
    <property type="evidence" value="ECO:0007669"/>
    <property type="project" value="TreeGrafter"/>
</dbReference>
<evidence type="ECO:0000313" key="6">
    <source>
        <dbReference type="Proteomes" id="UP000069241"/>
    </source>
</evidence>
<proteinExistence type="predicted"/>
<dbReference type="RefSeq" id="WP_062253594.1">
    <property type="nucleotide sequence ID" value="NZ_CP014229.1"/>
</dbReference>
<evidence type="ECO:0000256" key="3">
    <source>
        <dbReference type="ARBA" id="ARBA00023027"/>
    </source>
</evidence>
<dbReference type="InterPro" id="IPR016163">
    <property type="entry name" value="Ald_DH_C"/>
</dbReference>
<dbReference type="GO" id="GO:0006210">
    <property type="term" value="P:thymine catabolic process"/>
    <property type="evidence" value="ECO:0007669"/>
    <property type="project" value="TreeGrafter"/>
</dbReference>
<dbReference type="InterPro" id="IPR016162">
    <property type="entry name" value="Ald_DH_N"/>
</dbReference>
<feature type="domain" description="Aldehyde dehydrogenase" evidence="4">
    <location>
        <begin position="14"/>
        <end position="481"/>
    </location>
</feature>
<name>A0A109W4T1_9BACT</name>
<dbReference type="InterPro" id="IPR016160">
    <property type="entry name" value="Ald_DH_CS_CYS"/>
</dbReference>
<dbReference type="STRING" id="44742.AXF13_12170"/>
<dbReference type="InterPro" id="IPR016161">
    <property type="entry name" value="Ald_DH/histidinol_DH"/>
</dbReference>
<evidence type="ECO:0000256" key="2">
    <source>
        <dbReference type="ARBA" id="ARBA00023002"/>
    </source>
</evidence>
<dbReference type="KEGG" id="dfi:AXF13_12170"/>
<dbReference type="SUPFAM" id="SSF53720">
    <property type="entry name" value="ALDH-like"/>
    <property type="match status" value="1"/>
</dbReference>
<dbReference type="EC" id="1.2.1.27" evidence="1"/>
<dbReference type="EMBL" id="CP014229">
    <property type="protein sequence ID" value="AMD90816.1"/>
    <property type="molecule type" value="Genomic_DNA"/>
</dbReference>
<dbReference type="InterPro" id="IPR010061">
    <property type="entry name" value="MeMal-semiAld_DH"/>
</dbReference>
<dbReference type="Proteomes" id="UP000069241">
    <property type="component" value="Chromosome"/>
</dbReference>
<keyword evidence="2" id="KW-0560">Oxidoreductase</keyword>
<dbReference type="GO" id="GO:0004491">
    <property type="term" value="F:methylmalonate-semialdehyde dehydrogenase (acylating, NAD) activity"/>
    <property type="evidence" value="ECO:0007669"/>
    <property type="project" value="UniProtKB-EC"/>
</dbReference>
<protein>
    <recommendedName>
        <fullName evidence="1">methylmalonate-semialdehyde dehydrogenase (CoA acylating)</fullName>
        <ecNumber evidence="1">1.2.1.27</ecNumber>
    </recommendedName>
</protein>
<evidence type="ECO:0000259" key="4">
    <source>
        <dbReference type="Pfam" id="PF00171"/>
    </source>
</evidence>
<dbReference type="Pfam" id="PF00171">
    <property type="entry name" value="Aldedh"/>
    <property type="match status" value="1"/>
</dbReference>
<keyword evidence="6" id="KW-1185">Reference proteome</keyword>
<dbReference type="PANTHER" id="PTHR43866:SF4">
    <property type="entry name" value="MALONATE-SEMIALDEHYDE DEHYDROGENASE"/>
    <property type="match status" value="1"/>
</dbReference>